<organism evidence="9 10">
    <name type="scientific">Cotesia congregata</name>
    <name type="common">Parasitoid wasp</name>
    <name type="synonym">Apanteles congregatus</name>
    <dbReference type="NCBI Taxonomy" id="51543"/>
    <lineage>
        <taxon>Eukaryota</taxon>
        <taxon>Metazoa</taxon>
        <taxon>Ecdysozoa</taxon>
        <taxon>Arthropoda</taxon>
        <taxon>Hexapoda</taxon>
        <taxon>Insecta</taxon>
        <taxon>Pterygota</taxon>
        <taxon>Neoptera</taxon>
        <taxon>Endopterygota</taxon>
        <taxon>Hymenoptera</taxon>
        <taxon>Apocrita</taxon>
        <taxon>Ichneumonoidea</taxon>
        <taxon>Braconidae</taxon>
        <taxon>Microgastrinae</taxon>
        <taxon>Cotesia</taxon>
    </lineage>
</organism>
<dbReference type="AlphaFoldDB" id="A0A8J2HHB8"/>
<dbReference type="Pfam" id="PF04104">
    <property type="entry name" value="DNA_primase_lrg"/>
    <property type="match status" value="1"/>
</dbReference>
<dbReference type="InterPro" id="IPR007238">
    <property type="entry name" value="DNA_primase_lsu_euk/arc"/>
</dbReference>
<evidence type="ECO:0000313" key="9">
    <source>
        <dbReference type="EMBL" id="CAG5101005.1"/>
    </source>
</evidence>
<reference evidence="9" key="1">
    <citation type="submission" date="2021-04" db="EMBL/GenBank/DDBJ databases">
        <authorList>
            <person name="Chebbi M.A.C M."/>
        </authorList>
    </citation>
    <scope>NUCLEOTIDE SEQUENCE</scope>
</reference>
<dbReference type="PANTHER" id="PTHR10537">
    <property type="entry name" value="DNA PRIMASE LARGE SUBUNIT"/>
    <property type="match status" value="1"/>
</dbReference>
<dbReference type="PANTHER" id="PTHR10537:SF3">
    <property type="entry name" value="DNA PRIMASE LARGE SUBUNIT"/>
    <property type="match status" value="1"/>
</dbReference>
<dbReference type="GO" id="GO:0006270">
    <property type="term" value="P:DNA replication initiation"/>
    <property type="evidence" value="ECO:0007669"/>
    <property type="project" value="TreeGrafter"/>
</dbReference>
<protein>
    <recommendedName>
        <fullName evidence="8">DNA primase large subunit C-terminal domain-containing protein</fullName>
    </recommendedName>
</protein>
<evidence type="ECO:0000256" key="7">
    <source>
        <dbReference type="ARBA" id="ARBA00023014"/>
    </source>
</evidence>
<feature type="domain" description="DNA primase large subunit C-terminal" evidence="8">
    <location>
        <begin position="3"/>
        <end position="114"/>
    </location>
</feature>
<keyword evidence="7" id="KW-0411">Iron-sulfur</keyword>
<comment type="caution">
    <text evidence="9">The sequence shown here is derived from an EMBL/GenBank/DDBJ whole genome shotgun (WGS) entry which is preliminary data.</text>
</comment>
<keyword evidence="3" id="KW-0639">Primosome</keyword>
<evidence type="ECO:0000256" key="6">
    <source>
        <dbReference type="ARBA" id="ARBA00023004"/>
    </source>
</evidence>
<gene>
    <name evidence="9" type="ORF">HICCMSTLAB_LOCUS10078</name>
</gene>
<keyword evidence="6" id="KW-0408">Iron</keyword>
<evidence type="ECO:0000256" key="1">
    <source>
        <dbReference type="ARBA" id="ARBA00001966"/>
    </source>
</evidence>
<keyword evidence="5" id="KW-0479">Metal-binding</keyword>
<evidence type="ECO:0000256" key="2">
    <source>
        <dbReference type="ARBA" id="ARBA00022485"/>
    </source>
</evidence>
<evidence type="ECO:0000256" key="3">
    <source>
        <dbReference type="ARBA" id="ARBA00022515"/>
    </source>
</evidence>
<dbReference type="InterPro" id="IPR058560">
    <property type="entry name" value="DNA_primase_C"/>
</dbReference>
<evidence type="ECO:0000313" key="10">
    <source>
        <dbReference type="Proteomes" id="UP000786811"/>
    </source>
</evidence>
<dbReference type="GO" id="GO:0046872">
    <property type="term" value="F:metal ion binding"/>
    <property type="evidence" value="ECO:0007669"/>
    <property type="project" value="UniProtKB-KW"/>
</dbReference>
<keyword evidence="10" id="KW-1185">Reference proteome</keyword>
<keyword evidence="2" id="KW-0004">4Fe-4S</keyword>
<dbReference type="GO" id="GO:0051539">
    <property type="term" value="F:4 iron, 4 sulfur cluster binding"/>
    <property type="evidence" value="ECO:0007669"/>
    <property type="project" value="UniProtKB-KW"/>
</dbReference>
<name>A0A8J2HHB8_COTCN</name>
<accession>A0A8J2HHB8</accession>
<keyword evidence="4" id="KW-0235">DNA replication</keyword>
<evidence type="ECO:0000256" key="5">
    <source>
        <dbReference type="ARBA" id="ARBA00022723"/>
    </source>
</evidence>
<comment type="cofactor">
    <cofactor evidence="1">
        <name>[4Fe-4S] cluster</name>
        <dbReference type="ChEBI" id="CHEBI:49883"/>
    </cofactor>
</comment>
<dbReference type="GO" id="GO:0006269">
    <property type="term" value="P:DNA replication, synthesis of primer"/>
    <property type="evidence" value="ECO:0007669"/>
    <property type="project" value="UniProtKB-KW"/>
</dbReference>
<dbReference type="Proteomes" id="UP000786811">
    <property type="component" value="Unassembled WGS sequence"/>
</dbReference>
<dbReference type="EMBL" id="CAJNRD030001122">
    <property type="protein sequence ID" value="CAG5101005.1"/>
    <property type="molecule type" value="Genomic_DNA"/>
</dbReference>
<sequence length="214" mass="24606">MDVESFEKKYEYYIEHAYGLRRNSRDWDPKDCQKIQNVPTLAGNCNDCLLQITHITDIEDLDNILSQWKIPNSDKCDIIEKFKNGNSGAACAHYFHVINSFRMKAIIQHINDFFNRSRYAQNEQRISDFSRSDISTGIAENTTYNSENLEKDESVDFKNSTEDELTADVASDIKKRKADVAFCDCEVKISDGNKKVGTNSTDGIERIRVEFMDS</sequence>
<evidence type="ECO:0000259" key="8">
    <source>
        <dbReference type="Pfam" id="PF04104"/>
    </source>
</evidence>
<evidence type="ECO:0000256" key="4">
    <source>
        <dbReference type="ARBA" id="ARBA00022705"/>
    </source>
</evidence>
<dbReference type="GO" id="GO:0005658">
    <property type="term" value="C:alpha DNA polymerase:primase complex"/>
    <property type="evidence" value="ECO:0007669"/>
    <property type="project" value="TreeGrafter"/>
</dbReference>
<proteinExistence type="predicted"/>